<name>A0AAE4R3C9_9ACTN</name>
<dbReference type="Pfam" id="PF01544">
    <property type="entry name" value="CorA"/>
    <property type="match status" value="1"/>
</dbReference>
<accession>A0AAE4R3C9</accession>
<evidence type="ECO:0000256" key="4">
    <source>
        <dbReference type="ARBA" id="ARBA00022475"/>
    </source>
</evidence>
<dbReference type="CDD" id="cd12822">
    <property type="entry name" value="TmCorA-like"/>
    <property type="match status" value="1"/>
</dbReference>
<proteinExistence type="inferred from homology"/>
<evidence type="ECO:0000256" key="1">
    <source>
        <dbReference type="ARBA" id="ARBA00004651"/>
    </source>
</evidence>
<keyword evidence="3" id="KW-0813">Transport</keyword>
<sequence length="374" mass="41786">MTDSVAAGTGHSASERVRGQIWRNGEAVGAFDPDGFDLDVISDCLDSGDPDTLIWADLECPSHETLSRVAAEIDLDPFAVEDTVAAAERVKTVVYSGHTFVMVYAIALHDGDASSDADAEPSDEVSERVSGTDFRASMNGHARMFDLHRISIFVKRNALITVRPTPGFDMDEVVRRWTESSAMQHGMGALVHGLLDVVVDGHFDAVQRLDDEIEDLEALLFDERVPGRELQRRTYDLRKDLVVLRRVVLPMREVIAGIQRRRFENNAPPELDPHFSDLYDHALRASEWTESLRDMITTVFETNLTLADARLNTVMKKLTAWAAIIAVPTAITGFYGQNVPFPGYLNTFGFIMSICLIVVVVLSLYISFRRRDWL</sequence>
<dbReference type="SUPFAM" id="SSF143865">
    <property type="entry name" value="CorA soluble domain-like"/>
    <property type="match status" value="1"/>
</dbReference>
<keyword evidence="7 8" id="KW-0472">Membrane</keyword>
<comment type="similarity">
    <text evidence="2">Belongs to the CorA metal ion transporter (MIT) (TC 1.A.35) family.</text>
</comment>
<dbReference type="Gene3D" id="1.20.58.340">
    <property type="entry name" value="Magnesium transport protein CorA, transmembrane region"/>
    <property type="match status" value="2"/>
</dbReference>
<protein>
    <submittedName>
        <fullName evidence="9">Magnesium transporter CorA family protein</fullName>
    </submittedName>
</protein>
<comment type="caution">
    <text evidence="9">The sequence shown here is derived from an EMBL/GenBank/DDBJ whole genome shotgun (WGS) entry which is preliminary data.</text>
</comment>
<dbReference type="GO" id="GO:0015087">
    <property type="term" value="F:cobalt ion transmembrane transporter activity"/>
    <property type="evidence" value="ECO:0007669"/>
    <property type="project" value="TreeGrafter"/>
</dbReference>
<dbReference type="AlphaFoldDB" id="A0AAE4R3C9"/>
<dbReference type="Proteomes" id="UP001185922">
    <property type="component" value="Unassembled WGS sequence"/>
</dbReference>
<feature type="transmembrane region" description="Helical" evidence="8">
    <location>
        <begin position="318"/>
        <end position="336"/>
    </location>
</feature>
<dbReference type="InterPro" id="IPR045861">
    <property type="entry name" value="CorA_cytoplasmic_dom"/>
</dbReference>
<feature type="transmembrane region" description="Helical" evidence="8">
    <location>
        <begin position="348"/>
        <end position="368"/>
    </location>
</feature>
<keyword evidence="5 8" id="KW-0812">Transmembrane</keyword>
<evidence type="ECO:0000256" key="2">
    <source>
        <dbReference type="ARBA" id="ARBA00009765"/>
    </source>
</evidence>
<dbReference type="GO" id="GO:0050897">
    <property type="term" value="F:cobalt ion binding"/>
    <property type="evidence" value="ECO:0007669"/>
    <property type="project" value="TreeGrafter"/>
</dbReference>
<dbReference type="GO" id="GO:0005886">
    <property type="term" value="C:plasma membrane"/>
    <property type="evidence" value="ECO:0007669"/>
    <property type="project" value="UniProtKB-SubCell"/>
</dbReference>
<evidence type="ECO:0000256" key="3">
    <source>
        <dbReference type="ARBA" id="ARBA00022448"/>
    </source>
</evidence>
<keyword evidence="4" id="KW-1003">Cell membrane</keyword>
<dbReference type="PANTHER" id="PTHR46494:SF1">
    <property type="entry name" value="CORA FAMILY METAL ION TRANSPORTER (EUROFUNG)"/>
    <property type="match status" value="1"/>
</dbReference>
<organism evidence="9 10">
    <name type="scientific">Gordonia amicalis</name>
    <dbReference type="NCBI Taxonomy" id="89053"/>
    <lineage>
        <taxon>Bacteria</taxon>
        <taxon>Bacillati</taxon>
        <taxon>Actinomycetota</taxon>
        <taxon>Actinomycetes</taxon>
        <taxon>Mycobacteriales</taxon>
        <taxon>Gordoniaceae</taxon>
        <taxon>Gordonia</taxon>
    </lineage>
</organism>
<dbReference type="EMBL" id="JAWLKH010000010">
    <property type="protein sequence ID" value="MDV6312578.1"/>
    <property type="molecule type" value="Genomic_DNA"/>
</dbReference>
<dbReference type="RefSeq" id="WP_024498769.1">
    <property type="nucleotide sequence ID" value="NZ_CP096596.1"/>
</dbReference>
<evidence type="ECO:0000256" key="8">
    <source>
        <dbReference type="SAM" id="Phobius"/>
    </source>
</evidence>
<keyword evidence="6 8" id="KW-1133">Transmembrane helix</keyword>
<reference evidence="9" key="1">
    <citation type="submission" date="2023-10" db="EMBL/GenBank/DDBJ databases">
        <title>Development of a sustainable strategy for remediation of hydrocarbon-contaminated territories based on the waste exchange concept.</title>
        <authorList>
            <person name="Krivoruchko A."/>
        </authorList>
    </citation>
    <scope>NUCLEOTIDE SEQUENCE</scope>
    <source>
        <strain evidence="9">IEGM 1279</strain>
    </source>
</reference>
<evidence type="ECO:0000313" key="10">
    <source>
        <dbReference type="Proteomes" id="UP001185922"/>
    </source>
</evidence>
<dbReference type="SUPFAM" id="SSF144083">
    <property type="entry name" value="Magnesium transport protein CorA, transmembrane region"/>
    <property type="match status" value="1"/>
</dbReference>
<dbReference type="GO" id="GO:0000287">
    <property type="term" value="F:magnesium ion binding"/>
    <property type="evidence" value="ECO:0007669"/>
    <property type="project" value="TreeGrafter"/>
</dbReference>
<dbReference type="InterPro" id="IPR002523">
    <property type="entry name" value="MgTranspt_CorA/ZnTranspt_ZntB"/>
</dbReference>
<evidence type="ECO:0000256" key="6">
    <source>
        <dbReference type="ARBA" id="ARBA00022989"/>
    </source>
</evidence>
<gene>
    <name evidence="9" type="ORF">R3Q15_11885</name>
</gene>
<dbReference type="InterPro" id="IPR045863">
    <property type="entry name" value="CorA_TM1_TM2"/>
</dbReference>
<comment type="subcellular location">
    <subcellularLocation>
        <location evidence="1">Cell membrane</location>
        <topology evidence="1">Multi-pass membrane protein</topology>
    </subcellularLocation>
</comment>
<dbReference type="Gene3D" id="3.30.460.20">
    <property type="entry name" value="CorA soluble domain-like"/>
    <property type="match status" value="1"/>
</dbReference>
<evidence type="ECO:0000256" key="5">
    <source>
        <dbReference type="ARBA" id="ARBA00022692"/>
    </source>
</evidence>
<dbReference type="GO" id="GO:0015095">
    <property type="term" value="F:magnesium ion transmembrane transporter activity"/>
    <property type="evidence" value="ECO:0007669"/>
    <property type="project" value="TreeGrafter"/>
</dbReference>
<dbReference type="PANTHER" id="PTHR46494">
    <property type="entry name" value="CORA FAMILY METAL ION TRANSPORTER (EUROFUNG)"/>
    <property type="match status" value="1"/>
</dbReference>
<evidence type="ECO:0000256" key="7">
    <source>
        <dbReference type="ARBA" id="ARBA00023136"/>
    </source>
</evidence>
<evidence type="ECO:0000313" key="9">
    <source>
        <dbReference type="EMBL" id="MDV6312578.1"/>
    </source>
</evidence>